<comment type="caution">
    <text evidence="2">The sequence shown here is derived from an EMBL/GenBank/DDBJ whole genome shotgun (WGS) entry which is preliminary data.</text>
</comment>
<dbReference type="EMBL" id="BFFP01000018">
    <property type="protein sequence ID" value="GBG94783.1"/>
    <property type="molecule type" value="Genomic_DNA"/>
</dbReference>
<evidence type="ECO:0000256" key="1">
    <source>
        <dbReference type="SAM" id="Phobius"/>
    </source>
</evidence>
<feature type="transmembrane region" description="Helical" evidence="1">
    <location>
        <begin position="135"/>
        <end position="162"/>
    </location>
</feature>
<protein>
    <submittedName>
        <fullName evidence="2">Uncharacterized protein</fullName>
    </submittedName>
</protein>
<name>A0A401ITA9_9LACO</name>
<keyword evidence="1" id="KW-0812">Transmembrane</keyword>
<feature type="transmembrane region" description="Helical" evidence="1">
    <location>
        <begin position="42"/>
        <end position="63"/>
    </location>
</feature>
<feature type="transmembrane region" description="Helical" evidence="1">
    <location>
        <begin position="209"/>
        <end position="228"/>
    </location>
</feature>
<accession>A0A401ITA9</accession>
<keyword evidence="1" id="KW-0472">Membrane</keyword>
<evidence type="ECO:0000313" key="3">
    <source>
        <dbReference type="Proteomes" id="UP000286848"/>
    </source>
</evidence>
<gene>
    <name evidence="2" type="ORF">LFYK43_12420</name>
</gene>
<keyword evidence="3" id="KW-1185">Reference proteome</keyword>
<feature type="transmembrane region" description="Helical" evidence="1">
    <location>
        <begin position="108"/>
        <end position="129"/>
    </location>
</feature>
<feature type="transmembrane region" description="Helical" evidence="1">
    <location>
        <begin position="83"/>
        <end position="101"/>
    </location>
</feature>
<dbReference type="Proteomes" id="UP000286848">
    <property type="component" value="Unassembled WGS sequence"/>
</dbReference>
<reference evidence="2 3" key="1">
    <citation type="journal article" date="2019" name="Int. J. Syst. Evol. Microbiol.">
        <title>Lactobacillus salitolerans sp. nov., a novel lactic acid bacterium isolated from spent mushroom substrates.</title>
        <authorList>
            <person name="Tohno M."/>
            <person name="Tanizawa Y."/>
            <person name="Kojima Y."/>
            <person name="Sakamoto M."/>
            <person name="Nakamura Y."/>
            <person name="Ohkuma M."/>
            <person name="Kobayashi H."/>
        </authorList>
    </citation>
    <scope>NUCLEOTIDE SEQUENCE [LARGE SCALE GENOMIC DNA]</scope>
    <source>
        <strain evidence="2 3">YK43</strain>
    </source>
</reference>
<dbReference type="OrthoDB" id="2234051at2"/>
<dbReference type="AlphaFoldDB" id="A0A401ITA9"/>
<keyword evidence="1" id="KW-1133">Transmembrane helix</keyword>
<dbReference type="RefSeq" id="WP_124976510.1">
    <property type="nucleotide sequence ID" value="NZ_BFFP01000018.1"/>
</dbReference>
<sequence length="276" mass="31253">MRKSIFKASYQESTGLVTNKQLKLTPEGFQYMKFRKRIPMPLLVILLMAPATYMVGVVMPVAISDGENNFSHVMARYGTVFSNPIKIIIIIWIILSLLFLIQRKNYGVYVIDAFVTFLPFVLSVALAIFDLLFGVSVAGVGLVGSTVLVIAGVIYIFSAIFNMNQGIKASMYGTKKKVIPFKWYIFTTVVALVLTVASSLIFSPKEFNLLLYVISFGLLIVCALIAFLSEYMIRMFVAFYYFAKYGEQYKQKFKITDEQWYGPSKAKRLAKKKGKR</sequence>
<feature type="transmembrane region" description="Helical" evidence="1">
    <location>
        <begin position="183"/>
        <end position="203"/>
    </location>
</feature>
<evidence type="ECO:0000313" key="2">
    <source>
        <dbReference type="EMBL" id="GBG94783.1"/>
    </source>
</evidence>
<proteinExistence type="predicted"/>
<organism evidence="2 3">
    <name type="scientific">Ligilactobacillus salitolerans</name>
    <dbReference type="NCBI Taxonomy" id="1808352"/>
    <lineage>
        <taxon>Bacteria</taxon>
        <taxon>Bacillati</taxon>
        <taxon>Bacillota</taxon>
        <taxon>Bacilli</taxon>
        <taxon>Lactobacillales</taxon>
        <taxon>Lactobacillaceae</taxon>
        <taxon>Ligilactobacillus</taxon>
    </lineage>
</organism>